<organism evidence="5 6">
    <name type="scientific">Falsihalocynthiibacter arcticus</name>
    <dbReference type="NCBI Taxonomy" id="1579316"/>
    <lineage>
        <taxon>Bacteria</taxon>
        <taxon>Pseudomonadati</taxon>
        <taxon>Pseudomonadota</taxon>
        <taxon>Alphaproteobacteria</taxon>
        <taxon>Rhodobacterales</taxon>
        <taxon>Roseobacteraceae</taxon>
        <taxon>Falsihalocynthiibacter</taxon>
    </lineage>
</organism>
<evidence type="ECO:0000256" key="2">
    <source>
        <dbReference type="ARBA" id="ARBA00022723"/>
    </source>
</evidence>
<dbReference type="AlphaFoldDB" id="A0A126V4V1"/>
<feature type="domain" description="CENP-V/GFA" evidence="4">
    <location>
        <begin position="5"/>
        <end position="69"/>
    </location>
</feature>
<accession>A0A126V4V1</accession>
<name>A0A126V4V1_9RHOB</name>
<dbReference type="SUPFAM" id="SSF51316">
    <property type="entry name" value="Mss4-like"/>
    <property type="match status" value="1"/>
</dbReference>
<sequence>MFASEVVAVSGKLSEFSYSSDKDSQVTKVFCANCGSPIYGTNTRIPDHLTLSLGTMDDASGLYIEVVIFERDKPHWDRLGQDVVFFATQPDWKPES</sequence>
<dbReference type="GO" id="GO:0016846">
    <property type="term" value="F:carbon-sulfur lyase activity"/>
    <property type="evidence" value="ECO:0007669"/>
    <property type="project" value="InterPro"/>
</dbReference>
<evidence type="ECO:0000313" key="6">
    <source>
        <dbReference type="Proteomes" id="UP000070371"/>
    </source>
</evidence>
<dbReference type="Gene3D" id="2.170.150.70">
    <property type="match status" value="1"/>
</dbReference>
<keyword evidence="6" id="KW-1185">Reference proteome</keyword>
<evidence type="ECO:0000256" key="3">
    <source>
        <dbReference type="ARBA" id="ARBA00022833"/>
    </source>
</evidence>
<comment type="similarity">
    <text evidence="1">Belongs to the Gfa family.</text>
</comment>
<proteinExistence type="inferred from homology"/>
<evidence type="ECO:0000313" key="5">
    <source>
        <dbReference type="EMBL" id="AML53328.1"/>
    </source>
</evidence>
<dbReference type="InterPro" id="IPR006913">
    <property type="entry name" value="CENP-V/GFA"/>
</dbReference>
<keyword evidence="3" id="KW-0862">Zinc</keyword>
<gene>
    <name evidence="5" type="ORF">RC74_20595</name>
</gene>
<dbReference type="EMBL" id="CP014327">
    <property type="protein sequence ID" value="AML53328.1"/>
    <property type="molecule type" value="Genomic_DNA"/>
</dbReference>
<dbReference type="STRING" id="1579316.RC74_20595"/>
<dbReference type="GO" id="GO:0046872">
    <property type="term" value="F:metal ion binding"/>
    <property type="evidence" value="ECO:0007669"/>
    <property type="project" value="UniProtKB-KW"/>
</dbReference>
<evidence type="ECO:0000259" key="4">
    <source>
        <dbReference type="Pfam" id="PF04828"/>
    </source>
</evidence>
<protein>
    <submittedName>
        <fullName evidence="5">Aldehyde-activating protein</fullName>
    </submittedName>
</protein>
<evidence type="ECO:0000256" key="1">
    <source>
        <dbReference type="ARBA" id="ARBA00005495"/>
    </source>
</evidence>
<dbReference type="InterPro" id="IPR011057">
    <property type="entry name" value="Mss4-like_sf"/>
</dbReference>
<keyword evidence="2" id="KW-0479">Metal-binding</keyword>
<dbReference type="Pfam" id="PF04828">
    <property type="entry name" value="GFA"/>
    <property type="match status" value="1"/>
</dbReference>
<dbReference type="Proteomes" id="UP000070371">
    <property type="component" value="Chromosome"/>
</dbReference>
<reference evidence="5 6" key="1">
    <citation type="submission" date="2016-02" db="EMBL/GenBank/DDBJ databases">
        <title>Complete genome sequence of Halocynthiibacter arcticus PAMC 20958t from arctic marine sediment.</title>
        <authorList>
            <person name="Lee Y.M."/>
            <person name="Baek K."/>
            <person name="Lee H.K."/>
            <person name="Shin S.C."/>
        </authorList>
    </citation>
    <scope>NUCLEOTIDE SEQUENCE [LARGE SCALE GENOMIC DNA]</scope>
    <source>
        <strain evidence="5">PAMC 20958</strain>
    </source>
</reference>
<dbReference type="KEGG" id="hat:RC74_20595"/>